<evidence type="ECO:0000313" key="2">
    <source>
        <dbReference type="Proteomes" id="UP000034883"/>
    </source>
</evidence>
<reference evidence="1 2" key="1">
    <citation type="submission" date="2015-03" db="EMBL/GenBank/DDBJ databases">
        <title>Genome assembly of Sandaracinus amylolyticus DSM 53668.</title>
        <authorList>
            <person name="Sharma G."/>
            <person name="Subramanian S."/>
        </authorList>
    </citation>
    <scope>NUCLEOTIDE SEQUENCE [LARGE SCALE GENOMIC DNA]</scope>
    <source>
        <strain evidence="1 2">DSM 53668</strain>
    </source>
</reference>
<name>A0A0F6W013_9BACT</name>
<accession>A0A0F6W013</accession>
<keyword evidence="2" id="KW-1185">Reference proteome</keyword>
<proteinExistence type="predicted"/>
<dbReference type="KEGG" id="samy:DB32_000932"/>
<sequence>MVSPAPAHADDLSFELPFIGTTTFSMTSTTTLRYRGNNYDFNRYDDDFGSLYQRFDLALQSDELRLEVRLDAFLPTTIFEDTRCPPGDEVLCYVTWDVRPERIALRWEHDEWLVEAGDSQLVLGRGIALAFRKVDLLAVDNALRGGHVRYDGTNVDARLHVGLANPQNQDPITLGIVAEPEDLIIAGEVELTIPGDVPLTIGLHGDRVWFMDDPLVAFEHRTVDVAGWSFEAPALLDGRLAVYGEANGLRRTYTFDGRDEQEFGRAVYASAQVQGDELTVLVEWADYENYLVAPSTTEAQASRIYSAAPTLEYEGPQLLRGVGNRRGGAVRIDYAFLPGPWSFSVNEALYGFGEHGRDPWDGTLVSHTWGSLARRQEFGDEYVWSTNVVLGYRHEQFLHDADASSAQIGVGSLDRRMVHGQVEVTVGSGEHSFDVSVDHRVETWFLGFDDYRDFQVGGASITYSWGVPLALTVALRWSDFRLDELMRREQPEYSYNVLGGAWYPSLEARWSFDPGTFLKAFVGQTPGGQICSGGVCRTVPAFEGFMLQFVGRL</sequence>
<dbReference type="EMBL" id="CP011125">
    <property type="protein sequence ID" value="AKF03783.1"/>
    <property type="molecule type" value="Genomic_DNA"/>
</dbReference>
<evidence type="ECO:0000313" key="1">
    <source>
        <dbReference type="EMBL" id="AKF03783.1"/>
    </source>
</evidence>
<organism evidence="1 2">
    <name type="scientific">Sandaracinus amylolyticus</name>
    <dbReference type="NCBI Taxonomy" id="927083"/>
    <lineage>
        <taxon>Bacteria</taxon>
        <taxon>Pseudomonadati</taxon>
        <taxon>Myxococcota</taxon>
        <taxon>Polyangia</taxon>
        <taxon>Polyangiales</taxon>
        <taxon>Sandaracinaceae</taxon>
        <taxon>Sandaracinus</taxon>
    </lineage>
</organism>
<dbReference type="STRING" id="927083.DB32_000932"/>
<protein>
    <submittedName>
        <fullName evidence="1">Uncharacterized protein</fullName>
    </submittedName>
</protein>
<dbReference type="AlphaFoldDB" id="A0A0F6W013"/>
<dbReference type="Proteomes" id="UP000034883">
    <property type="component" value="Chromosome"/>
</dbReference>
<dbReference type="SUPFAM" id="SSF56935">
    <property type="entry name" value="Porins"/>
    <property type="match status" value="1"/>
</dbReference>
<gene>
    <name evidence="1" type="ORF">DB32_000932</name>
</gene>